<organism evidence="2">
    <name type="scientific">Spironucleus salmonicida</name>
    <dbReference type="NCBI Taxonomy" id="348837"/>
    <lineage>
        <taxon>Eukaryota</taxon>
        <taxon>Metamonada</taxon>
        <taxon>Diplomonadida</taxon>
        <taxon>Hexamitidae</taxon>
        <taxon>Hexamitinae</taxon>
        <taxon>Spironucleus</taxon>
    </lineage>
</organism>
<reference evidence="3" key="2">
    <citation type="submission" date="2020-12" db="EMBL/GenBank/DDBJ databases">
        <title>New Spironucleus salmonicida genome in near-complete chromosomes.</title>
        <authorList>
            <person name="Xu F."/>
            <person name="Kurt Z."/>
            <person name="Jimenez-Gonzalez A."/>
            <person name="Astvaldsson A."/>
            <person name="Andersson J.O."/>
            <person name="Svard S.G."/>
        </authorList>
    </citation>
    <scope>NUCLEOTIDE SEQUENCE</scope>
    <source>
        <strain evidence="3">ATCC 50377</strain>
    </source>
</reference>
<dbReference type="InterPro" id="IPR010734">
    <property type="entry name" value="Copine_C"/>
</dbReference>
<dbReference type="PANTHER" id="PTHR45751:SF11">
    <property type="entry name" value="COPINE FAMILY PROTEIN 2"/>
    <property type="match status" value="1"/>
</dbReference>
<name>V6LQE8_9EUKA</name>
<dbReference type="GO" id="GO:0016567">
    <property type="term" value="P:protein ubiquitination"/>
    <property type="evidence" value="ECO:0007669"/>
    <property type="project" value="TreeGrafter"/>
</dbReference>
<evidence type="ECO:0000313" key="4">
    <source>
        <dbReference type="Proteomes" id="UP000018208"/>
    </source>
</evidence>
<dbReference type="VEuPathDB" id="GiardiaDB:SS50377_23795"/>
<keyword evidence="4" id="KW-1185">Reference proteome</keyword>
<dbReference type="GO" id="GO:0004842">
    <property type="term" value="F:ubiquitin-protein transferase activity"/>
    <property type="evidence" value="ECO:0007669"/>
    <property type="project" value="TreeGrafter"/>
</dbReference>
<dbReference type="InterPro" id="IPR052079">
    <property type="entry name" value="E3_ligase/Copine_domain"/>
</dbReference>
<dbReference type="Proteomes" id="UP000018208">
    <property type="component" value="Unassembled WGS sequence"/>
</dbReference>
<dbReference type="Pfam" id="PF07002">
    <property type="entry name" value="Copine"/>
    <property type="match status" value="1"/>
</dbReference>
<accession>V6LQE8</accession>
<dbReference type="SUPFAM" id="SSF53300">
    <property type="entry name" value="vWA-like"/>
    <property type="match status" value="1"/>
</dbReference>
<feature type="domain" description="Copine C-terminal" evidence="1">
    <location>
        <begin position="65"/>
        <end position="253"/>
    </location>
</feature>
<dbReference type="PANTHER" id="PTHR45751">
    <property type="entry name" value="COPINE FAMILY PROTEIN 1"/>
    <property type="match status" value="1"/>
</dbReference>
<reference evidence="2 3" key="1">
    <citation type="journal article" date="2014" name="PLoS Genet.">
        <title>The Genome of Spironucleus salmonicida Highlights a Fish Pathogen Adapted to Fluctuating Environments.</title>
        <authorList>
            <person name="Xu F."/>
            <person name="Jerlstrom-Hultqvist J."/>
            <person name="Einarsson E."/>
            <person name="Astvaldsson A."/>
            <person name="Svard S.G."/>
            <person name="Andersson J.O."/>
        </authorList>
    </citation>
    <scope>NUCLEOTIDE SEQUENCE</scope>
    <source>
        <strain evidence="3">ATCC 50377</strain>
    </source>
</reference>
<dbReference type="InterPro" id="IPR036465">
    <property type="entry name" value="vWFA_dom_sf"/>
</dbReference>
<proteinExistence type="predicted"/>
<evidence type="ECO:0000313" key="3">
    <source>
        <dbReference type="EMBL" id="KAH0573860.1"/>
    </source>
</evidence>
<dbReference type="EMBL" id="AUWU02000004">
    <property type="protein sequence ID" value="KAH0573860.1"/>
    <property type="molecule type" value="Genomic_DNA"/>
</dbReference>
<dbReference type="OrthoDB" id="5855668at2759"/>
<dbReference type="GO" id="GO:0005634">
    <property type="term" value="C:nucleus"/>
    <property type="evidence" value="ECO:0007669"/>
    <property type="project" value="TreeGrafter"/>
</dbReference>
<dbReference type="AlphaFoldDB" id="V6LQE8"/>
<evidence type="ECO:0000313" key="2">
    <source>
        <dbReference type="EMBL" id="EST46473.1"/>
    </source>
</evidence>
<protein>
    <submittedName>
        <fullName evidence="2">Copine I</fullName>
    </submittedName>
</protein>
<sequence length="296" mass="33865">MFKQCFKPELALGDLDINPDRFTKFSQIKDILKQIAVHPLDIVIYFDFSRSNLINQQKSLQHTDSLNNPYIIALKAILTASAELDSNRVFHAYRFGCVDSKHKRVVPLLGDQAKFTSSEELMGAYFSALKTTILSGPTQISTCIDSMITHCQQFKEHTIGVILTNSPSQSITKDFNSVIQASYFPISICCIGVGDANFDSLEFLDDCEGRKFDNFQFFHLDTLSRKYQSKDFAQILCCKTFMELPDQYVRCQNLGYHDELRACRIVKEHSDIFAEVQFGQEFIREKIEQSQLLSLE</sequence>
<evidence type="ECO:0000259" key="1">
    <source>
        <dbReference type="Pfam" id="PF07002"/>
    </source>
</evidence>
<gene>
    <name evidence="2" type="ORF">SS50377_13555</name>
    <name evidence="3" type="ORF">SS50377_23795</name>
</gene>
<dbReference type="EMBL" id="KI546074">
    <property type="protein sequence ID" value="EST46473.1"/>
    <property type="molecule type" value="Genomic_DNA"/>
</dbReference>